<feature type="signal peptide" evidence="1">
    <location>
        <begin position="1"/>
        <end position="25"/>
    </location>
</feature>
<dbReference type="Proteomes" id="UP000708208">
    <property type="component" value="Unassembled WGS sequence"/>
</dbReference>
<gene>
    <name evidence="2" type="ORF">AFUS01_LOCUS47096</name>
</gene>
<sequence>MKYLYQQRNIGFAFAFFLLFHIVACDSIGSEPRNVLGNTFSWSRNSNILQIFSTKQRQQCIQNGSPCNAKQKCCEACYAYNNQCGPWLV</sequence>
<feature type="chain" id="PRO_5035260593" evidence="1">
    <location>
        <begin position="26"/>
        <end position="89"/>
    </location>
</feature>
<comment type="caution">
    <text evidence="2">The sequence shown here is derived from an EMBL/GenBank/DDBJ whole genome shotgun (WGS) entry which is preliminary data.</text>
</comment>
<reference evidence="2" key="1">
    <citation type="submission" date="2021-06" db="EMBL/GenBank/DDBJ databases">
        <authorList>
            <person name="Hodson N. C."/>
            <person name="Mongue J. A."/>
            <person name="Jaron S. K."/>
        </authorList>
    </citation>
    <scope>NUCLEOTIDE SEQUENCE</scope>
</reference>
<evidence type="ECO:0000313" key="3">
    <source>
        <dbReference type="Proteomes" id="UP000708208"/>
    </source>
</evidence>
<accession>A0A8J2MGI6</accession>
<keyword evidence="3" id="KW-1185">Reference proteome</keyword>
<dbReference type="AlphaFoldDB" id="A0A8J2MGI6"/>
<dbReference type="EMBL" id="CAJVCH010571644">
    <property type="protein sequence ID" value="CAG7838086.1"/>
    <property type="molecule type" value="Genomic_DNA"/>
</dbReference>
<organism evidence="2 3">
    <name type="scientific">Allacma fusca</name>
    <dbReference type="NCBI Taxonomy" id="39272"/>
    <lineage>
        <taxon>Eukaryota</taxon>
        <taxon>Metazoa</taxon>
        <taxon>Ecdysozoa</taxon>
        <taxon>Arthropoda</taxon>
        <taxon>Hexapoda</taxon>
        <taxon>Collembola</taxon>
        <taxon>Symphypleona</taxon>
        <taxon>Sminthuridae</taxon>
        <taxon>Allacma</taxon>
    </lineage>
</organism>
<protein>
    <submittedName>
        <fullName evidence="2">Uncharacterized protein</fullName>
    </submittedName>
</protein>
<proteinExistence type="predicted"/>
<name>A0A8J2MGI6_9HEXA</name>
<evidence type="ECO:0000313" key="2">
    <source>
        <dbReference type="EMBL" id="CAG7838086.1"/>
    </source>
</evidence>
<keyword evidence="1" id="KW-0732">Signal</keyword>
<evidence type="ECO:0000256" key="1">
    <source>
        <dbReference type="SAM" id="SignalP"/>
    </source>
</evidence>